<evidence type="ECO:0000256" key="7">
    <source>
        <dbReference type="ARBA" id="ARBA00022741"/>
    </source>
</evidence>
<dbReference type="GO" id="GO:0005634">
    <property type="term" value="C:nucleus"/>
    <property type="evidence" value="ECO:0007669"/>
    <property type="project" value="TreeGrafter"/>
</dbReference>
<comment type="caution">
    <text evidence="13">The sequence shown here is derived from an EMBL/GenBank/DDBJ whole genome shotgun (WGS) entry which is preliminary data.</text>
</comment>
<dbReference type="Pfam" id="PF14588">
    <property type="entry name" value="YjgF_endoribonc"/>
    <property type="match status" value="1"/>
</dbReference>
<evidence type="ECO:0000256" key="4">
    <source>
        <dbReference type="ARBA" id="ARBA00017144"/>
    </source>
</evidence>
<evidence type="ECO:0000259" key="11">
    <source>
        <dbReference type="Pfam" id="PF02223"/>
    </source>
</evidence>
<gene>
    <name evidence="13" type="ORF">FOZ61_001942</name>
</gene>
<feature type="domain" description="Thymidylate kinase-like" evidence="11">
    <location>
        <begin position="9"/>
        <end position="189"/>
    </location>
</feature>
<keyword evidence="8" id="KW-0418">Kinase</keyword>
<feature type="domain" description="Endoribonuclease L-PSP/chorismate mutase-like" evidence="12">
    <location>
        <begin position="430"/>
        <end position="559"/>
    </location>
</feature>
<comment type="similarity">
    <text evidence="2">Belongs to the thymidylate kinase family.</text>
</comment>
<dbReference type="SUPFAM" id="SSF55298">
    <property type="entry name" value="YjgF-like"/>
    <property type="match status" value="1"/>
</dbReference>
<evidence type="ECO:0000256" key="2">
    <source>
        <dbReference type="ARBA" id="ARBA00009776"/>
    </source>
</evidence>
<dbReference type="InterPro" id="IPR013813">
    <property type="entry name" value="Endoribo_LPSP/chorism_mut-like"/>
</dbReference>
<dbReference type="Pfam" id="PF02223">
    <property type="entry name" value="Thymidylate_kin"/>
    <property type="match status" value="1"/>
</dbReference>
<dbReference type="PANTHER" id="PTHR10344">
    <property type="entry name" value="THYMIDYLATE KINASE"/>
    <property type="match status" value="1"/>
</dbReference>
<keyword evidence="7" id="KW-0547">Nucleotide-binding</keyword>
<evidence type="ECO:0000313" key="14">
    <source>
        <dbReference type="Proteomes" id="UP000570595"/>
    </source>
</evidence>
<dbReference type="HAMAP" id="MF_00165">
    <property type="entry name" value="Thymidylate_kinase"/>
    <property type="match status" value="1"/>
</dbReference>
<protein>
    <recommendedName>
        <fullName evidence="4">Thymidylate kinase</fullName>
        <ecNumber evidence="3">2.7.4.9</ecNumber>
    </recommendedName>
</protein>
<dbReference type="GO" id="GO:0004798">
    <property type="term" value="F:dTMP kinase activity"/>
    <property type="evidence" value="ECO:0007669"/>
    <property type="project" value="UniProtKB-EC"/>
</dbReference>
<dbReference type="InterPro" id="IPR039430">
    <property type="entry name" value="Thymidylate_kin-like_dom"/>
</dbReference>
<dbReference type="GO" id="GO:0006227">
    <property type="term" value="P:dUDP biosynthetic process"/>
    <property type="evidence" value="ECO:0007669"/>
    <property type="project" value="TreeGrafter"/>
</dbReference>
<dbReference type="EC" id="2.7.4.9" evidence="3"/>
<evidence type="ECO:0000313" key="13">
    <source>
        <dbReference type="EMBL" id="KAF4663138.1"/>
    </source>
</evidence>
<organism evidence="13 14">
    <name type="scientific">Perkinsus olseni</name>
    <name type="common">Perkinsus atlanticus</name>
    <dbReference type="NCBI Taxonomy" id="32597"/>
    <lineage>
        <taxon>Eukaryota</taxon>
        <taxon>Sar</taxon>
        <taxon>Alveolata</taxon>
        <taxon>Perkinsozoa</taxon>
        <taxon>Perkinsea</taxon>
        <taxon>Perkinsida</taxon>
        <taxon>Perkinsidae</taxon>
        <taxon>Perkinsus</taxon>
    </lineage>
</organism>
<dbReference type="Proteomes" id="UP000570595">
    <property type="component" value="Unassembled WGS sequence"/>
</dbReference>
<dbReference type="GO" id="GO:0005739">
    <property type="term" value="C:mitochondrion"/>
    <property type="evidence" value="ECO:0007669"/>
    <property type="project" value="TreeGrafter"/>
</dbReference>
<comment type="pathway">
    <text evidence="1">Pyrimidine metabolism; dTTP biosynthesis.</text>
</comment>
<evidence type="ECO:0000256" key="3">
    <source>
        <dbReference type="ARBA" id="ARBA00012980"/>
    </source>
</evidence>
<evidence type="ECO:0000256" key="9">
    <source>
        <dbReference type="ARBA" id="ARBA00022840"/>
    </source>
</evidence>
<dbReference type="GO" id="GO:0005829">
    <property type="term" value="C:cytosol"/>
    <property type="evidence" value="ECO:0007669"/>
    <property type="project" value="TreeGrafter"/>
</dbReference>
<dbReference type="GO" id="GO:0006235">
    <property type="term" value="P:dTTP biosynthetic process"/>
    <property type="evidence" value="ECO:0007669"/>
    <property type="project" value="TreeGrafter"/>
</dbReference>
<dbReference type="EMBL" id="JABAHT010000150">
    <property type="protein sequence ID" value="KAF4663138.1"/>
    <property type="molecule type" value="Genomic_DNA"/>
</dbReference>
<dbReference type="CDD" id="cd01672">
    <property type="entry name" value="TMPK"/>
    <property type="match status" value="1"/>
</dbReference>
<proteinExistence type="inferred from homology"/>
<dbReference type="GO" id="GO:0004550">
    <property type="term" value="F:nucleoside diphosphate kinase activity"/>
    <property type="evidence" value="ECO:0007669"/>
    <property type="project" value="TreeGrafter"/>
</dbReference>
<dbReference type="InterPro" id="IPR027417">
    <property type="entry name" value="P-loop_NTPase"/>
</dbReference>
<evidence type="ECO:0000256" key="8">
    <source>
        <dbReference type="ARBA" id="ARBA00022777"/>
    </source>
</evidence>
<evidence type="ECO:0000256" key="1">
    <source>
        <dbReference type="ARBA" id="ARBA00004992"/>
    </source>
</evidence>
<dbReference type="PANTHER" id="PTHR10344:SF1">
    <property type="entry name" value="THYMIDYLATE KINASE"/>
    <property type="match status" value="1"/>
</dbReference>
<dbReference type="Gene3D" id="3.30.1330.40">
    <property type="entry name" value="RutC-like"/>
    <property type="match status" value="1"/>
</dbReference>
<dbReference type="Gene3D" id="3.40.50.300">
    <property type="entry name" value="P-loop containing nucleotide triphosphate hydrolases"/>
    <property type="match status" value="1"/>
</dbReference>
<dbReference type="OrthoDB" id="425602at2759"/>
<keyword evidence="10" id="KW-0175">Coiled coil</keyword>
<sequence length="560" mass="62506">MARGAFIVLEGLDRSGKSTQLRRISEALRRRTGKEVVEMGFPRRNSGAIGKMLDTYLRDPSYSMRDEAVHLLFSANRWEAMSEMLSHLAAGKHIVCDRYIFSGVAYTAMKGTADFEWCKSVDVGLPKPDMVVFLDLSPEAAARRGAYGEERYEKKEVQVKVRRMYTRFEKEPFWQIFDADKPAEEVTRKVTDAAIAVAQELEKDSIMSIDKIWWPKETNLEGVEFEPLDLSPGERASDVFCRGGGEAASVEPARKRRAELLASLAKRRRVEPSNESKPRAVGTSTLVVNIRQQLDVLDMNLEKNNGLVDFHQQQASRYFEEVLYWERRLNAVEKEIEELLEKRMKVGKIKKYQADFARYVYLGNHQGHTADLRRDGIVALVEPEEKEDEISRARGASYVLAYTRPVPLSTCSQVITAPARFDFTGPVGPESRIASLGLTLPSGATPLANYVPYRKSGHLVFVSGQLPKEVKEDGSAFFHQGKLGESCTVEEGQAAAKACGLNVIAQVKEACGGDLSKVKSVVKVEAFVNSTPDFVDQPKVINGCSDLLVAVFGEDVGRHR</sequence>
<evidence type="ECO:0000259" key="12">
    <source>
        <dbReference type="Pfam" id="PF14588"/>
    </source>
</evidence>
<dbReference type="SUPFAM" id="SSF52540">
    <property type="entry name" value="P-loop containing nucleoside triphosphate hydrolases"/>
    <property type="match status" value="1"/>
</dbReference>
<evidence type="ECO:0000256" key="10">
    <source>
        <dbReference type="SAM" id="Coils"/>
    </source>
</evidence>
<evidence type="ECO:0000256" key="6">
    <source>
        <dbReference type="ARBA" id="ARBA00022727"/>
    </source>
</evidence>
<dbReference type="GO" id="GO:0005524">
    <property type="term" value="F:ATP binding"/>
    <property type="evidence" value="ECO:0007669"/>
    <property type="project" value="UniProtKB-KW"/>
</dbReference>
<dbReference type="InterPro" id="IPR018094">
    <property type="entry name" value="Thymidylate_kinase"/>
</dbReference>
<reference evidence="13 14" key="1">
    <citation type="submission" date="2020-04" db="EMBL/GenBank/DDBJ databases">
        <title>Perkinsus olseni comparative genomics.</title>
        <authorList>
            <person name="Bogema D.R."/>
        </authorList>
    </citation>
    <scope>NUCLEOTIDE SEQUENCE [LARGE SCALE GENOMIC DNA]</scope>
    <source>
        <strain evidence="13">ATCC PRA-179</strain>
    </source>
</reference>
<accession>A0A7J6LV04</accession>
<dbReference type="GO" id="GO:0006233">
    <property type="term" value="P:dTDP biosynthetic process"/>
    <property type="evidence" value="ECO:0007669"/>
    <property type="project" value="InterPro"/>
</dbReference>
<evidence type="ECO:0000256" key="5">
    <source>
        <dbReference type="ARBA" id="ARBA00022679"/>
    </source>
</evidence>
<dbReference type="FunFam" id="3.40.50.300:FF:000679">
    <property type="entry name" value="Thymidylate kinase"/>
    <property type="match status" value="1"/>
</dbReference>
<dbReference type="NCBIfam" id="TIGR00041">
    <property type="entry name" value="DTMP_kinase"/>
    <property type="match status" value="1"/>
</dbReference>
<name>A0A7J6LV04_PEROL</name>
<keyword evidence="9" id="KW-0067">ATP-binding</keyword>
<dbReference type="InterPro" id="IPR035959">
    <property type="entry name" value="RutC-like_sf"/>
</dbReference>
<keyword evidence="5" id="KW-0808">Transferase</keyword>
<dbReference type="AlphaFoldDB" id="A0A7J6LV04"/>
<feature type="coiled-coil region" evidence="10">
    <location>
        <begin position="322"/>
        <end position="349"/>
    </location>
</feature>
<dbReference type="CDD" id="cd02199">
    <property type="entry name" value="YjgF_YER057c_UK114_like_1"/>
    <property type="match status" value="1"/>
</dbReference>
<keyword evidence="6" id="KW-0545">Nucleotide biosynthesis</keyword>